<dbReference type="InterPro" id="IPR037830">
    <property type="entry name" value="ZZZ3"/>
</dbReference>
<keyword evidence="3" id="KW-1185">Reference proteome</keyword>
<reference evidence="2 3" key="1">
    <citation type="submission" date="2022-12" db="EMBL/GenBank/DDBJ databases">
        <title>Genomic features and morphological characterization of a novel Knufia sp. strain isolated from spacecraft assembly facility.</title>
        <authorList>
            <person name="Teixeira M."/>
            <person name="Chander A.M."/>
            <person name="Stajich J.E."/>
            <person name="Venkateswaran K."/>
        </authorList>
    </citation>
    <scope>NUCLEOTIDE SEQUENCE [LARGE SCALE GENOMIC DNA]</scope>
    <source>
        <strain evidence="2 3">FJI-L2-BK-P2</strain>
    </source>
</reference>
<dbReference type="PANTHER" id="PTHR22705:SF0">
    <property type="entry name" value="ZZ-TYPE ZINC FINGER-CONTAINING PROTEIN 3"/>
    <property type="match status" value="1"/>
</dbReference>
<dbReference type="PANTHER" id="PTHR22705">
    <property type="entry name" value="ZINC FINGER, ZZ DOMAIN CONTAINING 3"/>
    <property type="match status" value="1"/>
</dbReference>
<protein>
    <submittedName>
        <fullName evidence="2">Uncharacterized protein</fullName>
    </submittedName>
</protein>
<feature type="compositionally biased region" description="Acidic residues" evidence="1">
    <location>
        <begin position="152"/>
        <end position="167"/>
    </location>
</feature>
<dbReference type="Proteomes" id="UP001316803">
    <property type="component" value="Unassembled WGS sequence"/>
</dbReference>
<comment type="caution">
    <text evidence="2">The sequence shown here is derived from an EMBL/GenBank/DDBJ whole genome shotgun (WGS) entry which is preliminary data.</text>
</comment>
<feature type="compositionally biased region" description="Basic and acidic residues" evidence="1">
    <location>
        <begin position="59"/>
        <end position="80"/>
    </location>
</feature>
<dbReference type="AlphaFoldDB" id="A0AAN8FH79"/>
<organism evidence="2 3">
    <name type="scientific">Knufia fluminis</name>
    <dbReference type="NCBI Taxonomy" id="191047"/>
    <lineage>
        <taxon>Eukaryota</taxon>
        <taxon>Fungi</taxon>
        <taxon>Dikarya</taxon>
        <taxon>Ascomycota</taxon>
        <taxon>Pezizomycotina</taxon>
        <taxon>Eurotiomycetes</taxon>
        <taxon>Chaetothyriomycetidae</taxon>
        <taxon>Chaetothyriales</taxon>
        <taxon>Trichomeriaceae</taxon>
        <taxon>Knufia</taxon>
    </lineage>
</organism>
<proteinExistence type="predicted"/>
<feature type="compositionally biased region" description="Basic and acidic residues" evidence="1">
    <location>
        <begin position="229"/>
        <end position="245"/>
    </location>
</feature>
<feature type="region of interest" description="Disordered" evidence="1">
    <location>
        <begin position="211"/>
        <end position="252"/>
    </location>
</feature>
<evidence type="ECO:0000313" key="2">
    <source>
        <dbReference type="EMBL" id="KAK5958601.1"/>
    </source>
</evidence>
<feature type="region of interest" description="Disordered" evidence="1">
    <location>
        <begin position="1"/>
        <end position="90"/>
    </location>
</feature>
<name>A0AAN8FH79_9EURO</name>
<evidence type="ECO:0000256" key="1">
    <source>
        <dbReference type="SAM" id="MobiDB-lite"/>
    </source>
</evidence>
<dbReference type="EMBL" id="JAKLMC020000001">
    <property type="protein sequence ID" value="KAK5958601.1"/>
    <property type="molecule type" value="Genomic_DNA"/>
</dbReference>
<feature type="region of interest" description="Disordered" evidence="1">
    <location>
        <begin position="151"/>
        <end position="182"/>
    </location>
</feature>
<sequence>MSGDESASEQQPSRRLKLVLKTSPLTTPVEPQIASSVAPKDGSSSPPRPSYSPVTPTLSHEKLPAQEKSDKPEKPEKQWIDEPAPLPLSLDDNADAIALRATISLLQMQRQQSLKDIRDLDNIKDTALDDPRGFADDLRAGKLKKPMSSEITFDDVEYENEDGDDEPTNNGETASKFRRLPNAQNVARCPPIEWSKYHIVGKPLDNLHEMQKRHPGVSENDFARGATPNEHEVAAPYRPFKDKLNTNKGAKG</sequence>
<evidence type="ECO:0000313" key="3">
    <source>
        <dbReference type="Proteomes" id="UP001316803"/>
    </source>
</evidence>
<accession>A0AAN8FH79</accession>
<gene>
    <name evidence="2" type="ORF">OHC33_000444</name>
</gene>